<dbReference type="AlphaFoldDB" id="A0AAW2KV57"/>
<evidence type="ECO:0000313" key="2">
    <source>
        <dbReference type="EMBL" id="KAL0310284.1"/>
    </source>
</evidence>
<name>A0AAW2KV57_9LAMI</name>
<dbReference type="PANTHER" id="PTHR33116:SF86">
    <property type="entry name" value="REVERSE TRANSCRIPTASE DOMAIN-CONTAINING PROTEIN"/>
    <property type="match status" value="1"/>
</dbReference>
<comment type="caution">
    <text evidence="2">The sequence shown here is derived from an EMBL/GenBank/DDBJ whole genome shotgun (WGS) entry which is preliminary data.</text>
</comment>
<feature type="region of interest" description="Disordered" evidence="1">
    <location>
        <begin position="1"/>
        <end position="38"/>
    </location>
</feature>
<organism evidence="2">
    <name type="scientific">Sesamum calycinum</name>
    <dbReference type="NCBI Taxonomy" id="2727403"/>
    <lineage>
        <taxon>Eukaryota</taxon>
        <taxon>Viridiplantae</taxon>
        <taxon>Streptophyta</taxon>
        <taxon>Embryophyta</taxon>
        <taxon>Tracheophyta</taxon>
        <taxon>Spermatophyta</taxon>
        <taxon>Magnoliopsida</taxon>
        <taxon>eudicotyledons</taxon>
        <taxon>Gunneridae</taxon>
        <taxon>Pentapetalae</taxon>
        <taxon>asterids</taxon>
        <taxon>lamiids</taxon>
        <taxon>Lamiales</taxon>
        <taxon>Pedaliaceae</taxon>
        <taxon>Sesamum</taxon>
    </lineage>
</organism>
<dbReference type="PANTHER" id="PTHR33116">
    <property type="entry name" value="REVERSE TRANSCRIPTASE ZINC-BINDING DOMAIN-CONTAINING PROTEIN-RELATED-RELATED"/>
    <property type="match status" value="1"/>
</dbReference>
<gene>
    <name evidence="2" type="ORF">Scaly_2942900</name>
</gene>
<accession>A0AAW2KV57</accession>
<reference evidence="2" key="2">
    <citation type="journal article" date="2024" name="Plant">
        <title>Genomic evolution and insights into agronomic trait innovations of Sesamum species.</title>
        <authorList>
            <person name="Miao H."/>
            <person name="Wang L."/>
            <person name="Qu L."/>
            <person name="Liu H."/>
            <person name="Sun Y."/>
            <person name="Le M."/>
            <person name="Wang Q."/>
            <person name="Wei S."/>
            <person name="Zheng Y."/>
            <person name="Lin W."/>
            <person name="Duan Y."/>
            <person name="Cao H."/>
            <person name="Xiong S."/>
            <person name="Wang X."/>
            <person name="Wei L."/>
            <person name="Li C."/>
            <person name="Ma Q."/>
            <person name="Ju M."/>
            <person name="Zhao R."/>
            <person name="Li G."/>
            <person name="Mu C."/>
            <person name="Tian Q."/>
            <person name="Mei H."/>
            <person name="Zhang T."/>
            <person name="Gao T."/>
            <person name="Zhang H."/>
        </authorList>
    </citation>
    <scope>NUCLEOTIDE SEQUENCE</scope>
    <source>
        <strain evidence="2">KEN8</strain>
    </source>
</reference>
<proteinExistence type="predicted"/>
<feature type="compositionally biased region" description="Polar residues" evidence="1">
    <location>
        <begin position="1"/>
        <end position="32"/>
    </location>
</feature>
<sequence length="374" mass="40978">MSKIQSSYARDCNDSSSQRTNSRTIGTGNPNHTDPALRDRPLGVGFIAAKLMHSPTPRVNLSIRGHFAVTLISHSISVPLNQLASNSFRLIASFAMASEDAMHTIVNLFGSYAQASGQTITFSKSFVVFSRNVGSITQECLSRILGIWRVGNMYLGLPANVGKSQTIVFSSLQNKVWQRISGWNKKMLSQIGKGVLIKTVLESILTYDMGVFLIPHFVIRDKQSLYADFWCQLGIEENTLACVVNAVLIEGKHQQSTEMLDGVRRYLAKFQNISKNTKGGDGSQVAVRWKLTGMKINFDGPVFEDGQESGSLVREESIASASHFYMKPVFPKLVKVIAARVAHALARAVGAFTVGTSVIPKTIVPLLVLDSETH</sequence>
<protein>
    <submittedName>
        <fullName evidence="2">Uncharacterized protein</fullName>
    </submittedName>
</protein>
<evidence type="ECO:0000256" key="1">
    <source>
        <dbReference type="SAM" id="MobiDB-lite"/>
    </source>
</evidence>
<reference evidence="2" key="1">
    <citation type="submission" date="2020-06" db="EMBL/GenBank/DDBJ databases">
        <authorList>
            <person name="Li T."/>
            <person name="Hu X."/>
            <person name="Zhang T."/>
            <person name="Song X."/>
            <person name="Zhang H."/>
            <person name="Dai N."/>
            <person name="Sheng W."/>
            <person name="Hou X."/>
            <person name="Wei L."/>
        </authorList>
    </citation>
    <scope>NUCLEOTIDE SEQUENCE</scope>
    <source>
        <strain evidence="2">KEN8</strain>
        <tissue evidence="2">Leaf</tissue>
    </source>
</reference>
<dbReference type="EMBL" id="JACGWM010000232">
    <property type="protein sequence ID" value="KAL0310284.1"/>
    <property type="molecule type" value="Genomic_DNA"/>
</dbReference>